<dbReference type="SMART" id="SM00175">
    <property type="entry name" value="RAB"/>
    <property type="match status" value="1"/>
</dbReference>
<reference evidence="13" key="2">
    <citation type="submission" date="2025-08" db="UniProtKB">
        <authorList>
            <consortium name="Ensembl"/>
        </authorList>
    </citation>
    <scope>IDENTIFICATION</scope>
</reference>
<keyword evidence="6 12" id="KW-0653">Protein transport</keyword>
<evidence type="ECO:0000256" key="5">
    <source>
        <dbReference type="ARBA" id="ARBA00022741"/>
    </source>
</evidence>
<dbReference type="NCBIfam" id="TIGR00231">
    <property type="entry name" value="small_GTP"/>
    <property type="match status" value="1"/>
</dbReference>
<protein>
    <recommendedName>
        <fullName evidence="12">Ras-related protein Rab-4</fullName>
    </recommendedName>
</protein>
<dbReference type="InterPro" id="IPR027417">
    <property type="entry name" value="P-loop_NTPase"/>
</dbReference>
<evidence type="ECO:0000313" key="13">
    <source>
        <dbReference type="Ensembl" id="ENSGWIP00000025484.1"/>
    </source>
</evidence>
<dbReference type="SMART" id="SM00173">
    <property type="entry name" value="RAS"/>
    <property type="match status" value="1"/>
</dbReference>
<keyword evidence="3 12" id="KW-0813">Transport</keyword>
<dbReference type="InterPro" id="IPR041819">
    <property type="entry name" value="Rab4"/>
</dbReference>
<dbReference type="Ensembl" id="ENSGWIT00000027853.1">
    <property type="protein sequence ID" value="ENSGWIP00000025484.1"/>
    <property type="gene ID" value="ENSGWIG00000013442.1"/>
</dbReference>
<dbReference type="GO" id="GO:0031901">
    <property type="term" value="C:early endosome membrane"/>
    <property type="evidence" value="ECO:0007669"/>
    <property type="project" value="UniProtKB-SubCell"/>
</dbReference>
<evidence type="ECO:0000256" key="4">
    <source>
        <dbReference type="ARBA" id="ARBA00022481"/>
    </source>
</evidence>
<dbReference type="SUPFAM" id="SSF52540">
    <property type="entry name" value="P-loop containing nucleoside triphosphate hydrolases"/>
    <property type="match status" value="1"/>
</dbReference>
<dbReference type="PRINTS" id="PR00449">
    <property type="entry name" value="RASTRNSFRMNG"/>
</dbReference>
<evidence type="ECO:0000256" key="8">
    <source>
        <dbReference type="ARBA" id="ARBA00023136"/>
    </source>
</evidence>
<accession>A0A8C5GA70</accession>
<comment type="subcellular location">
    <subcellularLocation>
        <location evidence="12">Cell membrane</location>
        <topology evidence="12">Lipid-anchor</topology>
        <orientation evidence="12">Cytoplasmic side</orientation>
    </subcellularLocation>
    <subcellularLocation>
        <location evidence="1">Early endosome membrane</location>
    </subcellularLocation>
</comment>
<evidence type="ECO:0000256" key="7">
    <source>
        <dbReference type="ARBA" id="ARBA00023134"/>
    </source>
</evidence>
<dbReference type="PROSITE" id="PS51421">
    <property type="entry name" value="RAS"/>
    <property type="match status" value="1"/>
</dbReference>
<evidence type="ECO:0000256" key="6">
    <source>
        <dbReference type="ARBA" id="ARBA00022927"/>
    </source>
</evidence>
<evidence type="ECO:0000256" key="11">
    <source>
        <dbReference type="ARBA" id="ARBA00047660"/>
    </source>
</evidence>
<keyword evidence="7 12" id="KW-0342">GTP-binding</keyword>
<comment type="catalytic activity">
    <reaction evidence="11">
        <text>GTP + H2O = GDP + phosphate + H(+)</text>
        <dbReference type="Rhea" id="RHEA:19669"/>
        <dbReference type="ChEBI" id="CHEBI:15377"/>
        <dbReference type="ChEBI" id="CHEBI:15378"/>
        <dbReference type="ChEBI" id="CHEBI:37565"/>
        <dbReference type="ChEBI" id="CHEBI:43474"/>
        <dbReference type="ChEBI" id="CHEBI:58189"/>
        <dbReference type="EC" id="3.6.5.2"/>
    </reaction>
    <physiologicalReaction direction="left-to-right" evidence="11">
        <dbReference type="Rhea" id="RHEA:19670"/>
    </physiologicalReaction>
</comment>
<dbReference type="AlphaFoldDB" id="A0A8C5GA70"/>
<dbReference type="Proteomes" id="UP000694680">
    <property type="component" value="Chromosome 13"/>
</dbReference>
<name>A0A8C5GA70_GOUWI</name>
<dbReference type="Gene3D" id="3.40.50.300">
    <property type="entry name" value="P-loop containing nucleotide triphosphate hydrolases"/>
    <property type="match status" value="1"/>
</dbReference>
<dbReference type="GO" id="GO:0046872">
    <property type="term" value="F:metal ion binding"/>
    <property type="evidence" value="ECO:0007669"/>
    <property type="project" value="UniProtKB-KW"/>
</dbReference>
<keyword evidence="10 12" id="KW-0636">Prenylation</keyword>
<reference evidence="13" key="1">
    <citation type="submission" date="2020-06" db="EMBL/GenBank/DDBJ databases">
        <authorList>
            <consortium name="Wellcome Sanger Institute Data Sharing"/>
        </authorList>
    </citation>
    <scope>NUCLEOTIDE SEQUENCE [LARGE SCALE GENOMIC DNA]</scope>
</reference>
<evidence type="ECO:0000313" key="14">
    <source>
        <dbReference type="Proteomes" id="UP000694680"/>
    </source>
</evidence>
<comment type="similarity">
    <text evidence="2 12">Belongs to the small GTPase superfamily. Rab family.</text>
</comment>
<evidence type="ECO:0000256" key="12">
    <source>
        <dbReference type="RuleBase" id="RU367055"/>
    </source>
</evidence>
<dbReference type="GO" id="GO:0003925">
    <property type="term" value="F:G protein activity"/>
    <property type="evidence" value="ECO:0007669"/>
    <property type="project" value="UniProtKB-EC"/>
</dbReference>
<dbReference type="GO" id="GO:0005525">
    <property type="term" value="F:GTP binding"/>
    <property type="evidence" value="ECO:0007669"/>
    <property type="project" value="UniProtKB-UniRule"/>
</dbReference>
<evidence type="ECO:0000256" key="1">
    <source>
        <dbReference type="ARBA" id="ARBA00004146"/>
    </source>
</evidence>
<proteinExistence type="inferred from homology"/>
<keyword evidence="9 12" id="KW-0449">Lipoprotein</keyword>
<dbReference type="SMART" id="SM00176">
    <property type="entry name" value="RAN"/>
    <property type="match status" value="1"/>
</dbReference>
<dbReference type="SMART" id="SM00174">
    <property type="entry name" value="RHO"/>
    <property type="match status" value="1"/>
</dbReference>
<dbReference type="GO" id="GO:0032482">
    <property type="term" value="P:Rab protein signal transduction"/>
    <property type="evidence" value="ECO:0007669"/>
    <property type="project" value="UniProtKB-UniRule"/>
</dbReference>
<gene>
    <name evidence="13" type="primary">rab4b</name>
</gene>
<dbReference type="InterPro" id="IPR005225">
    <property type="entry name" value="Small_GTP-bd"/>
</dbReference>
<dbReference type="Pfam" id="PF00071">
    <property type="entry name" value="Ras"/>
    <property type="match status" value="1"/>
</dbReference>
<keyword evidence="5 12" id="KW-0547">Nucleotide-binding</keyword>
<comment type="function">
    <text evidence="12">The small GTPases Rab are key regulators of intracellular membrane trafficking, from the formation of transport vesicles to their fusion with membranes. Rabs cycle between an inactive GDP-bound form and an active GTP-bound form that is able to recruit to membranes different sets of downstream effectors directly responsible for vesicle formation, movement, tethering and fusion.</text>
</comment>
<keyword evidence="8 12" id="KW-0472">Membrane</keyword>
<reference evidence="13" key="3">
    <citation type="submission" date="2025-09" db="UniProtKB">
        <authorList>
            <consortium name="Ensembl"/>
        </authorList>
    </citation>
    <scope>IDENTIFICATION</scope>
</reference>
<dbReference type="InterPro" id="IPR001806">
    <property type="entry name" value="Small_GTPase"/>
</dbReference>
<dbReference type="PROSITE" id="PS51420">
    <property type="entry name" value="RHO"/>
    <property type="match status" value="1"/>
</dbReference>
<dbReference type="InterPro" id="IPR050209">
    <property type="entry name" value="Rab_GTPases_membrane_traffic"/>
</dbReference>
<evidence type="ECO:0000256" key="3">
    <source>
        <dbReference type="ARBA" id="ARBA00022448"/>
    </source>
</evidence>
<evidence type="ECO:0000256" key="9">
    <source>
        <dbReference type="ARBA" id="ARBA00023288"/>
    </source>
</evidence>
<dbReference type="PROSITE" id="PS51419">
    <property type="entry name" value="RAB"/>
    <property type="match status" value="1"/>
</dbReference>
<keyword evidence="14" id="KW-1185">Reference proteome</keyword>
<sequence length="218" mass="24341">MSEATIKNTHNFLFKFLVIGSAGAGKSCLLHQFIENKFKQDSNHTIGVEFGSRVVTVGGKTVKLQIWDTAGQERFRSVTRSYYRGAAGALLVYDITSRETYNALTNWLTDARTLASPNIVIILCGNKKDLDADREVTFLEASRFAQENELMFLETSALTGENVEEGFLKCARLILNKIESGELDPERMGSGIQYGDASLRQLRQPRSTTPQMKQQCNC</sequence>
<organism evidence="13 14">
    <name type="scientific">Gouania willdenowi</name>
    <name type="common">Blunt-snouted clingfish</name>
    <name type="synonym">Lepadogaster willdenowi</name>
    <dbReference type="NCBI Taxonomy" id="441366"/>
    <lineage>
        <taxon>Eukaryota</taxon>
        <taxon>Metazoa</taxon>
        <taxon>Chordata</taxon>
        <taxon>Craniata</taxon>
        <taxon>Vertebrata</taxon>
        <taxon>Euteleostomi</taxon>
        <taxon>Actinopterygii</taxon>
        <taxon>Neopterygii</taxon>
        <taxon>Teleostei</taxon>
        <taxon>Neoteleostei</taxon>
        <taxon>Acanthomorphata</taxon>
        <taxon>Ovalentaria</taxon>
        <taxon>Blenniimorphae</taxon>
        <taxon>Blenniiformes</taxon>
        <taxon>Gobiesocoidei</taxon>
        <taxon>Gobiesocidae</taxon>
        <taxon>Gobiesocinae</taxon>
        <taxon>Gouania</taxon>
    </lineage>
</organism>
<dbReference type="GO" id="GO:0005886">
    <property type="term" value="C:plasma membrane"/>
    <property type="evidence" value="ECO:0007669"/>
    <property type="project" value="UniProtKB-SubCell"/>
</dbReference>
<dbReference type="CDD" id="cd04113">
    <property type="entry name" value="Rab4"/>
    <property type="match status" value="1"/>
</dbReference>
<keyword evidence="4" id="KW-0488">Methylation</keyword>
<dbReference type="SMART" id="SM00177">
    <property type="entry name" value="ARF"/>
    <property type="match status" value="1"/>
</dbReference>
<dbReference type="PANTHER" id="PTHR47979">
    <property type="entry name" value="DRAB11-RELATED"/>
    <property type="match status" value="1"/>
</dbReference>
<evidence type="ECO:0000256" key="10">
    <source>
        <dbReference type="ARBA" id="ARBA00023289"/>
    </source>
</evidence>
<dbReference type="GO" id="GO:0015031">
    <property type="term" value="P:protein transport"/>
    <property type="evidence" value="ECO:0007669"/>
    <property type="project" value="UniProtKB-KW"/>
</dbReference>
<evidence type="ECO:0000256" key="2">
    <source>
        <dbReference type="ARBA" id="ARBA00006270"/>
    </source>
</evidence>